<evidence type="ECO:0000256" key="1">
    <source>
        <dbReference type="SAM" id="Phobius"/>
    </source>
</evidence>
<comment type="caution">
    <text evidence="2">The sequence shown here is derived from an EMBL/GenBank/DDBJ whole genome shotgun (WGS) entry which is preliminary data.</text>
</comment>
<organism evidence="2 3">
    <name type="scientific">Paramecium primaurelia</name>
    <dbReference type="NCBI Taxonomy" id="5886"/>
    <lineage>
        <taxon>Eukaryota</taxon>
        <taxon>Sar</taxon>
        <taxon>Alveolata</taxon>
        <taxon>Ciliophora</taxon>
        <taxon>Intramacronucleata</taxon>
        <taxon>Oligohymenophorea</taxon>
        <taxon>Peniculida</taxon>
        <taxon>Parameciidae</taxon>
        <taxon>Paramecium</taxon>
    </lineage>
</organism>
<keyword evidence="3" id="KW-1185">Reference proteome</keyword>
<reference evidence="2" key="1">
    <citation type="submission" date="2021-01" db="EMBL/GenBank/DDBJ databases">
        <authorList>
            <consortium name="Genoscope - CEA"/>
            <person name="William W."/>
        </authorList>
    </citation>
    <scope>NUCLEOTIDE SEQUENCE</scope>
</reference>
<gene>
    <name evidence="2" type="ORF">PPRIM_AZ9-3.1.T0750016</name>
</gene>
<evidence type="ECO:0000313" key="2">
    <source>
        <dbReference type="EMBL" id="CAD8085722.1"/>
    </source>
</evidence>
<keyword evidence="1" id="KW-1133">Transmembrane helix</keyword>
<dbReference type="Pfam" id="PF01508">
    <property type="entry name" value="Paramecium_SA"/>
    <property type="match status" value="1"/>
</dbReference>
<dbReference type="Proteomes" id="UP000688137">
    <property type="component" value="Unassembled WGS sequence"/>
</dbReference>
<dbReference type="EMBL" id="CAJJDM010000078">
    <property type="protein sequence ID" value="CAD8085722.1"/>
    <property type="molecule type" value="Genomic_DNA"/>
</dbReference>
<feature type="transmembrane region" description="Helical" evidence="1">
    <location>
        <begin position="357"/>
        <end position="379"/>
    </location>
</feature>
<accession>A0A8S1N209</accession>
<keyword evidence="1" id="KW-0472">Membrane</keyword>
<proteinExistence type="predicted"/>
<keyword evidence="1" id="KW-0812">Transmembrane</keyword>
<name>A0A8S1N209_PARPR</name>
<protein>
    <submittedName>
        <fullName evidence="2">Uncharacterized protein</fullName>
    </submittedName>
</protein>
<sequence>MQQTFRNIIHLLKLSRYCTNSSTATDTTPCVQRKCSDNTQATDNATCASFLPKCISNGKGCVDQINPCASMKGNQENLIRYLLIRPDLLINLQLINPLKMIIVKSKLANQQKTKMMVRVIHYQMDISKMEMEGVLRQMLMTQLEQVIKVFWPFVNLLLLEKIYISQIYSLSLYRQYNSNKIENCEDFKVECIVKSEEGRVRKSKSCSQQSGTVTFCPNFSGDLKFSSIWTKVKCTKYYAYQVRFCSNNISPQSAKDCLDHKSTCRFLRLDLHTLMQQLVVVIVYQILQLLIKKRLIILQVSKITLSYYLVIHQELLNFQLELVNNSQANIHHYYALLIYRRISLLLLMMHINQQEPYIIYQIKQTVYMVMLLLILVIFLNKLNVEGLQMKRTCRYIENSCKINYSNRFKDVYRFNSFGKQRRMLKSNRFKLSHYIRNLQ</sequence>
<evidence type="ECO:0000313" key="3">
    <source>
        <dbReference type="Proteomes" id="UP000688137"/>
    </source>
</evidence>
<dbReference type="AlphaFoldDB" id="A0A8S1N209"/>
<dbReference type="InterPro" id="IPR002895">
    <property type="entry name" value="Paramecium_SA"/>
</dbReference>